<accession>A0ABV0XXM5</accession>
<name>A0ABV0XXM5_9TELE</name>
<organism evidence="2 3">
    <name type="scientific">Ameca splendens</name>
    <dbReference type="NCBI Taxonomy" id="208324"/>
    <lineage>
        <taxon>Eukaryota</taxon>
        <taxon>Metazoa</taxon>
        <taxon>Chordata</taxon>
        <taxon>Craniata</taxon>
        <taxon>Vertebrata</taxon>
        <taxon>Euteleostomi</taxon>
        <taxon>Actinopterygii</taxon>
        <taxon>Neopterygii</taxon>
        <taxon>Teleostei</taxon>
        <taxon>Neoteleostei</taxon>
        <taxon>Acanthomorphata</taxon>
        <taxon>Ovalentaria</taxon>
        <taxon>Atherinomorphae</taxon>
        <taxon>Cyprinodontiformes</taxon>
        <taxon>Goodeidae</taxon>
        <taxon>Ameca</taxon>
    </lineage>
</organism>
<evidence type="ECO:0000313" key="3">
    <source>
        <dbReference type="Proteomes" id="UP001469553"/>
    </source>
</evidence>
<feature type="compositionally biased region" description="Basic and acidic residues" evidence="1">
    <location>
        <begin position="57"/>
        <end position="73"/>
    </location>
</feature>
<sequence>MRREGLGGKMLSQGASSPADPNRQPRSPSSNKGQRAPPHKQYSKPHDAPPRPPPCPSERRQPSKQKGSTERAQHAQQRGRTAPRDAKPPTSTPAKQKRQSQAKLRFPPSQSYSNTTHPSIHR</sequence>
<gene>
    <name evidence="2" type="ORF">AMECASPLE_038648</name>
</gene>
<proteinExistence type="predicted"/>
<dbReference type="EMBL" id="JAHRIP010016692">
    <property type="protein sequence ID" value="MEQ2286098.1"/>
    <property type="molecule type" value="Genomic_DNA"/>
</dbReference>
<feature type="region of interest" description="Disordered" evidence="1">
    <location>
        <begin position="1"/>
        <end position="122"/>
    </location>
</feature>
<reference evidence="2 3" key="1">
    <citation type="submission" date="2021-06" db="EMBL/GenBank/DDBJ databases">
        <authorList>
            <person name="Palmer J.M."/>
        </authorList>
    </citation>
    <scope>NUCLEOTIDE SEQUENCE [LARGE SCALE GENOMIC DNA]</scope>
    <source>
        <strain evidence="2 3">AS_MEX2019</strain>
        <tissue evidence="2">Muscle</tissue>
    </source>
</reference>
<evidence type="ECO:0000256" key="1">
    <source>
        <dbReference type="SAM" id="MobiDB-lite"/>
    </source>
</evidence>
<feature type="compositionally biased region" description="Polar residues" evidence="1">
    <location>
        <begin position="108"/>
        <end position="122"/>
    </location>
</feature>
<protein>
    <submittedName>
        <fullName evidence="2">Uncharacterized protein</fullName>
    </submittedName>
</protein>
<feature type="compositionally biased region" description="Polar residues" evidence="1">
    <location>
        <begin position="24"/>
        <end position="33"/>
    </location>
</feature>
<evidence type="ECO:0000313" key="2">
    <source>
        <dbReference type="EMBL" id="MEQ2286098.1"/>
    </source>
</evidence>
<comment type="caution">
    <text evidence="2">The sequence shown here is derived from an EMBL/GenBank/DDBJ whole genome shotgun (WGS) entry which is preliminary data.</text>
</comment>
<keyword evidence="3" id="KW-1185">Reference proteome</keyword>
<dbReference type="Proteomes" id="UP001469553">
    <property type="component" value="Unassembled WGS sequence"/>
</dbReference>